<evidence type="ECO:0000256" key="6">
    <source>
        <dbReference type="ARBA" id="ARBA00022801"/>
    </source>
</evidence>
<keyword evidence="10" id="KW-0175">Coiled coil</keyword>
<dbReference type="InterPro" id="IPR029045">
    <property type="entry name" value="ClpP/crotonase-like_dom_sf"/>
</dbReference>
<dbReference type="EMBL" id="BJOC01000019">
    <property type="protein sequence ID" value="GED22532.1"/>
    <property type="molecule type" value="Genomic_DNA"/>
</dbReference>
<evidence type="ECO:0000313" key="13">
    <source>
        <dbReference type="EMBL" id="GED22532.1"/>
    </source>
</evidence>
<evidence type="ECO:0000256" key="7">
    <source>
        <dbReference type="ARBA" id="ARBA00022825"/>
    </source>
</evidence>
<protein>
    <submittedName>
        <fullName evidence="13">Protease</fullName>
    </submittedName>
</protein>
<dbReference type="GO" id="GO:0006508">
    <property type="term" value="P:proteolysis"/>
    <property type="evidence" value="ECO:0007669"/>
    <property type="project" value="UniProtKB-KW"/>
</dbReference>
<keyword evidence="4 13" id="KW-0645">Protease</keyword>
<sequence length="346" mass="38072">MTEWLSELGMFLAQCLIVAASIAAVLLVAVKARSGGGEDKTQIRLEELNRRRQRRQQRLRLAATDAGQRKALAKRFRRAAKSRHKESDKAGDSRSTVWVLDFQGDLKASATGKLSDEISAVLDAAGEDDEVVVRLESAGGLVHAYGHAAAEMDRLRQAGLKTTVCVDKVAASGGYMMACCADHLRAAPFAVLGSIGVVAQLPNVHRLLKRHDIDVDVLTAGQYKRTLTVFGENTEEGREKFLGELDTVHDLFKEYVAERRPRLDMQAVATGETWYGTQARDNGLIDEIGTSAAYLDDRMQEARVITLSLQQPQGVMERLGLSVSRGIERTAQRGLEALDASRWQKR</sequence>
<proteinExistence type="inferred from homology"/>
<dbReference type="GO" id="GO:0004252">
    <property type="term" value="F:serine-type endopeptidase activity"/>
    <property type="evidence" value="ECO:0007669"/>
    <property type="project" value="InterPro"/>
</dbReference>
<dbReference type="InterPro" id="IPR013703">
    <property type="entry name" value="Peptidase_S49_N_proteobac"/>
</dbReference>
<organism evidence="13 14">
    <name type="scientific">Halomonas halmophila</name>
    <dbReference type="NCBI Taxonomy" id="252"/>
    <lineage>
        <taxon>Bacteria</taxon>
        <taxon>Pseudomonadati</taxon>
        <taxon>Pseudomonadota</taxon>
        <taxon>Gammaproteobacteria</taxon>
        <taxon>Oceanospirillales</taxon>
        <taxon>Halomonadaceae</taxon>
        <taxon>Halomonas</taxon>
    </lineage>
</organism>
<evidence type="ECO:0000256" key="10">
    <source>
        <dbReference type="SAM" id="Coils"/>
    </source>
</evidence>
<keyword evidence="8" id="KW-1133">Transmembrane helix</keyword>
<keyword evidence="3" id="KW-1003">Cell membrane</keyword>
<feature type="coiled-coil region" evidence="10">
    <location>
        <begin position="38"/>
        <end position="65"/>
    </location>
</feature>
<evidence type="ECO:0000256" key="1">
    <source>
        <dbReference type="ARBA" id="ARBA00004236"/>
    </source>
</evidence>
<dbReference type="Gene3D" id="6.20.330.10">
    <property type="match status" value="1"/>
</dbReference>
<keyword evidence="9" id="KW-0472">Membrane</keyword>
<dbReference type="GO" id="GO:0005886">
    <property type="term" value="C:plasma membrane"/>
    <property type="evidence" value="ECO:0007669"/>
    <property type="project" value="UniProtKB-SubCell"/>
</dbReference>
<dbReference type="AlphaFoldDB" id="A0A4Y4EX58"/>
<dbReference type="SUPFAM" id="SSF52096">
    <property type="entry name" value="ClpP/crotonase"/>
    <property type="match status" value="1"/>
</dbReference>
<evidence type="ECO:0000313" key="14">
    <source>
        <dbReference type="Proteomes" id="UP000319812"/>
    </source>
</evidence>
<dbReference type="PANTHER" id="PTHR42987">
    <property type="entry name" value="PEPTIDASE S49"/>
    <property type="match status" value="1"/>
</dbReference>
<comment type="caution">
    <text evidence="13">The sequence shown here is derived from an EMBL/GenBank/DDBJ whole genome shotgun (WGS) entry which is preliminary data.</text>
</comment>
<dbReference type="Pfam" id="PF01343">
    <property type="entry name" value="Peptidase_S49"/>
    <property type="match status" value="1"/>
</dbReference>
<dbReference type="Pfam" id="PF08496">
    <property type="entry name" value="Peptidase_S49_N"/>
    <property type="match status" value="1"/>
</dbReference>
<keyword evidence="7" id="KW-0720">Serine protease</keyword>
<evidence type="ECO:0000259" key="12">
    <source>
        <dbReference type="Pfam" id="PF08496"/>
    </source>
</evidence>
<keyword evidence="14" id="KW-1185">Reference proteome</keyword>
<evidence type="ECO:0000256" key="2">
    <source>
        <dbReference type="ARBA" id="ARBA00008683"/>
    </source>
</evidence>
<dbReference type="PANTHER" id="PTHR42987:SF4">
    <property type="entry name" value="PROTEASE SOHB-RELATED"/>
    <property type="match status" value="1"/>
</dbReference>
<dbReference type="NCBIfam" id="NF008745">
    <property type="entry name" value="PRK11778.1"/>
    <property type="match status" value="1"/>
</dbReference>
<feature type="domain" description="Peptidase S49" evidence="11">
    <location>
        <begin position="155"/>
        <end position="304"/>
    </location>
</feature>
<comment type="similarity">
    <text evidence="2">Belongs to the peptidase S49 family.</text>
</comment>
<name>A0A4Y4EX58_9GAMM</name>
<dbReference type="CDD" id="cd07023">
    <property type="entry name" value="S49_Sppa_N_C"/>
    <property type="match status" value="1"/>
</dbReference>
<evidence type="ECO:0000256" key="3">
    <source>
        <dbReference type="ARBA" id="ARBA00022475"/>
    </source>
</evidence>
<keyword evidence="5" id="KW-0812">Transmembrane</keyword>
<reference evidence="13 14" key="1">
    <citation type="submission" date="2019-06" db="EMBL/GenBank/DDBJ databases">
        <title>Whole genome shotgun sequence of Halomonas halmophila NBRC 15537.</title>
        <authorList>
            <person name="Hosoyama A."/>
            <person name="Uohara A."/>
            <person name="Ohji S."/>
            <person name="Ichikawa N."/>
        </authorList>
    </citation>
    <scope>NUCLEOTIDE SEQUENCE [LARGE SCALE GENOMIC DNA]</scope>
    <source>
        <strain evidence="13 14">NBRC 15537</strain>
    </source>
</reference>
<dbReference type="Gene3D" id="3.90.226.10">
    <property type="entry name" value="2-enoyl-CoA Hydratase, Chain A, domain 1"/>
    <property type="match status" value="1"/>
</dbReference>
<evidence type="ECO:0000256" key="9">
    <source>
        <dbReference type="ARBA" id="ARBA00023136"/>
    </source>
</evidence>
<evidence type="ECO:0000256" key="8">
    <source>
        <dbReference type="ARBA" id="ARBA00022989"/>
    </source>
</evidence>
<dbReference type="InterPro" id="IPR047272">
    <property type="entry name" value="S49_SppA_C"/>
</dbReference>
<keyword evidence="6" id="KW-0378">Hydrolase</keyword>
<dbReference type="InterPro" id="IPR002142">
    <property type="entry name" value="Peptidase_S49"/>
</dbReference>
<dbReference type="Proteomes" id="UP000319812">
    <property type="component" value="Unassembled WGS sequence"/>
</dbReference>
<gene>
    <name evidence="13" type="ORF">HHA01_15090</name>
</gene>
<evidence type="ECO:0000259" key="11">
    <source>
        <dbReference type="Pfam" id="PF01343"/>
    </source>
</evidence>
<feature type="domain" description="Peptidase S49 N-terminal proteobacteria" evidence="12">
    <location>
        <begin position="3"/>
        <end position="151"/>
    </location>
</feature>
<evidence type="ECO:0000256" key="5">
    <source>
        <dbReference type="ARBA" id="ARBA00022692"/>
    </source>
</evidence>
<dbReference type="RefSeq" id="WP_141319354.1">
    <property type="nucleotide sequence ID" value="NZ_BJOC01000019.1"/>
</dbReference>
<comment type="subcellular location">
    <subcellularLocation>
        <location evidence="1">Cell membrane</location>
    </subcellularLocation>
</comment>
<dbReference type="OrthoDB" id="5614232at2"/>
<evidence type="ECO:0000256" key="4">
    <source>
        <dbReference type="ARBA" id="ARBA00022670"/>
    </source>
</evidence>
<accession>A0A4Y4EX58</accession>